<dbReference type="EMBL" id="JACMSC010000005">
    <property type="protein sequence ID" value="KAG6520711.1"/>
    <property type="molecule type" value="Genomic_DNA"/>
</dbReference>
<dbReference type="PROSITE" id="PS00636">
    <property type="entry name" value="DNAJ_1"/>
    <property type="match status" value="1"/>
</dbReference>
<reference evidence="1 2" key="1">
    <citation type="submission" date="2020-08" db="EMBL/GenBank/DDBJ databases">
        <title>Plant Genome Project.</title>
        <authorList>
            <person name="Zhang R.-G."/>
        </authorList>
    </citation>
    <scope>NUCLEOTIDE SEQUENCE [LARGE SCALE GENOMIC DNA]</scope>
    <source>
        <tissue evidence="1">Rhizome</tissue>
    </source>
</reference>
<accession>A0A8J5LIG2</accession>
<dbReference type="Proteomes" id="UP000734854">
    <property type="component" value="Unassembled WGS sequence"/>
</dbReference>
<dbReference type="InterPro" id="IPR036869">
    <property type="entry name" value="J_dom_sf"/>
</dbReference>
<dbReference type="AlphaFoldDB" id="A0A8J5LIG2"/>
<organism evidence="1 2">
    <name type="scientific">Zingiber officinale</name>
    <name type="common">Ginger</name>
    <name type="synonym">Amomum zingiber</name>
    <dbReference type="NCBI Taxonomy" id="94328"/>
    <lineage>
        <taxon>Eukaryota</taxon>
        <taxon>Viridiplantae</taxon>
        <taxon>Streptophyta</taxon>
        <taxon>Embryophyta</taxon>
        <taxon>Tracheophyta</taxon>
        <taxon>Spermatophyta</taxon>
        <taxon>Magnoliopsida</taxon>
        <taxon>Liliopsida</taxon>
        <taxon>Zingiberales</taxon>
        <taxon>Zingiberaceae</taxon>
        <taxon>Zingiber</taxon>
    </lineage>
</organism>
<dbReference type="SUPFAM" id="SSF46565">
    <property type="entry name" value="Chaperone J-domain"/>
    <property type="match status" value="1"/>
</dbReference>
<comment type="caution">
    <text evidence="1">The sequence shown here is derived from an EMBL/GenBank/DDBJ whole genome shotgun (WGS) entry which is preliminary data.</text>
</comment>
<dbReference type="InterPro" id="IPR018253">
    <property type="entry name" value="DnaJ_domain_CS"/>
</dbReference>
<protein>
    <recommendedName>
        <fullName evidence="3">Chaperone DnaJ-domain superfamily protein</fullName>
    </recommendedName>
</protein>
<proteinExistence type="predicted"/>
<evidence type="ECO:0000313" key="1">
    <source>
        <dbReference type="EMBL" id="KAG6520711.1"/>
    </source>
</evidence>
<gene>
    <name evidence="1" type="ORF">ZIOFF_017771</name>
</gene>
<evidence type="ECO:0008006" key="3">
    <source>
        <dbReference type="Google" id="ProtNLM"/>
    </source>
</evidence>
<evidence type="ECO:0000313" key="2">
    <source>
        <dbReference type="Proteomes" id="UP000734854"/>
    </source>
</evidence>
<name>A0A8J5LIG2_ZINOF</name>
<sequence>MQNYGSVLHSLRKFFGTLFSPLDFPNPKPLSSYDLSLSPPHTDLPTETFRRGERRDFRGSLLLFPPLLIAIARFPFALPFRCPRLHPLPRHTVRRARRRRCHIGARDHGGLLEARRRMPLGRGGRGRPADEFMWIHATYETLSDPDKRTEYDRGVLVADRRWRSFHSSRSSYSFYAGRRQPRTWEMDQCW</sequence>
<keyword evidence="2" id="KW-1185">Reference proteome</keyword>